<reference evidence="1" key="1">
    <citation type="submission" date="2020-01" db="EMBL/GenBank/DDBJ databases">
        <title>Bacteria Cultured from War Wounds Associated with the Conflict in Eastern Ukraine.</title>
        <authorList>
            <person name="Snesrud E."/>
            <person name="Galac M.R."/>
            <person name="Mc Gann P."/>
            <person name="Valentine K."/>
            <person name="Viacheslav K."/>
        </authorList>
    </citation>
    <scope>NUCLEOTIDE SEQUENCE</scope>
    <source>
        <strain evidence="1">VNMU148</strain>
    </source>
</reference>
<proteinExistence type="predicted"/>
<sequence>MADVRPTKLQNDGNGYGSLREFADGDTVPLALGGTGAATAAGARSNLFDTRLQNFSLLLGGVDQLPYQTGPNSWAQTPLTSVGRAILAASTQANALSYIGGMPKSLSSGRAISDPNTAPDECGFYGIGAPPWSNLPPGLESFNPIGSMLYHHPYDVSTAVQMLIPRTLDFMYFRRKAVGTWQPWVRMLSDNQLVGTVSVDGSNAPNGAIMQQNGTTATNVGTSLRFADGTQIVYARLRLDFSAVDILTRQYTFPMSFFSPPNVTATLIQGQQADINPLQFQQLGPVLVAAITVSSCNVRVMRPTYVSGSWAAGNFIECSVIASGRWR</sequence>
<comment type="caution">
    <text evidence="1">The sequence shown here is derived from an EMBL/GenBank/DDBJ whole genome shotgun (WGS) entry which is preliminary data.</text>
</comment>
<evidence type="ECO:0000313" key="2">
    <source>
        <dbReference type="Proteomes" id="UP000644192"/>
    </source>
</evidence>
<evidence type="ECO:0000313" key="1">
    <source>
        <dbReference type="EMBL" id="MZZ15684.1"/>
    </source>
</evidence>
<dbReference type="EMBL" id="WXZT01000022">
    <property type="protein sequence ID" value="MZZ15684.1"/>
    <property type="molecule type" value="Genomic_DNA"/>
</dbReference>
<gene>
    <name evidence="1" type="ORF">GUL26_25820</name>
</gene>
<dbReference type="Proteomes" id="UP000644192">
    <property type="component" value="Unassembled WGS sequence"/>
</dbReference>
<name>A0A6B1YDG6_PSEAI</name>
<dbReference type="RefSeq" id="WP_134635083.1">
    <property type="nucleotide sequence ID" value="NZ_CAADNI010000100.1"/>
</dbReference>
<dbReference type="AlphaFoldDB" id="A0A6B1YDG6"/>
<accession>A0A6B1YDG6</accession>
<protein>
    <submittedName>
        <fullName evidence="1">Phage tail protein</fullName>
    </submittedName>
</protein>
<organism evidence="1 2">
    <name type="scientific">Pseudomonas aeruginosa</name>
    <dbReference type="NCBI Taxonomy" id="287"/>
    <lineage>
        <taxon>Bacteria</taxon>
        <taxon>Pseudomonadati</taxon>
        <taxon>Pseudomonadota</taxon>
        <taxon>Gammaproteobacteria</taxon>
        <taxon>Pseudomonadales</taxon>
        <taxon>Pseudomonadaceae</taxon>
        <taxon>Pseudomonas</taxon>
    </lineage>
</organism>